<dbReference type="OrthoDB" id="2740230at2"/>
<gene>
    <name evidence="3" type="ORF">CHH67_07505</name>
    <name evidence="2" type="ORF">GNP94_04870</name>
</gene>
<dbReference type="Proteomes" id="UP000435177">
    <property type="component" value="Unassembled WGS sequence"/>
</dbReference>
<keyword evidence="1" id="KW-0472">Membrane</keyword>
<organism evidence="3 4">
    <name type="scientific">Paenibacillus campinasensis</name>
    <dbReference type="NCBI Taxonomy" id="66347"/>
    <lineage>
        <taxon>Bacteria</taxon>
        <taxon>Bacillati</taxon>
        <taxon>Bacillota</taxon>
        <taxon>Bacilli</taxon>
        <taxon>Bacillales</taxon>
        <taxon>Paenibacillaceae</taxon>
        <taxon>Paenibacillus</taxon>
    </lineage>
</organism>
<evidence type="ECO:0000313" key="3">
    <source>
        <dbReference type="EMBL" id="PAD78072.1"/>
    </source>
</evidence>
<evidence type="ECO:0000256" key="1">
    <source>
        <dbReference type="SAM" id="Phobius"/>
    </source>
</evidence>
<dbReference type="Proteomes" id="UP000215596">
    <property type="component" value="Unassembled WGS sequence"/>
</dbReference>
<evidence type="ECO:0000313" key="4">
    <source>
        <dbReference type="Proteomes" id="UP000215596"/>
    </source>
</evidence>
<feature type="transmembrane region" description="Helical" evidence="1">
    <location>
        <begin position="12"/>
        <end position="28"/>
    </location>
</feature>
<accession>A0A268EY67</accession>
<evidence type="ECO:0000313" key="2">
    <source>
        <dbReference type="EMBL" id="MUG65338.1"/>
    </source>
</evidence>
<dbReference type="RefSeq" id="WP_095264556.1">
    <property type="nucleotide sequence ID" value="NZ_NPBY01000026.1"/>
</dbReference>
<feature type="transmembrane region" description="Helical" evidence="1">
    <location>
        <begin position="40"/>
        <end position="57"/>
    </location>
</feature>
<keyword evidence="1" id="KW-1133">Transmembrane helix</keyword>
<feature type="transmembrane region" description="Helical" evidence="1">
    <location>
        <begin position="69"/>
        <end position="87"/>
    </location>
</feature>
<reference evidence="3 4" key="1">
    <citation type="submission" date="2017-07" db="EMBL/GenBank/DDBJ databases">
        <title>Isolation and whole genome analysis of endospore-forming bacteria from heroin.</title>
        <authorList>
            <person name="Kalinowski J."/>
            <person name="Ahrens B."/>
            <person name="Al-Dilaimi A."/>
            <person name="Winkler A."/>
            <person name="Wibberg D."/>
            <person name="Schleenbecker U."/>
            <person name="Ruckert C."/>
            <person name="Wolfel R."/>
            <person name="Grass G."/>
        </authorList>
    </citation>
    <scope>NUCLEOTIDE SEQUENCE [LARGE SCALE GENOMIC DNA]</scope>
    <source>
        <strain evidence="3 4">7537-G1</strain>
    </source>
</reference>
<keyword evidence="1" id="KW-0812">Transmembrane</keyword>
<protein>
    <submittedName>
        <fullName evidence="3">Uncharacterized protein</fullName>
    </submittedName>
</protein>
<keyword evidence="5" id="KW-1185">Reference proteome</keyword>
<feature type="transmembrane region" description="Helical" evidence="1">
    <location>
        <begin position="99"/>
        <end position="119"/>
    </location>
</feature>
<evidence type="ECO:0000313" key="5">
    <source>
        <dbReference type="Proteomes" id="UP000435177"/>
    </source>
</evidence>
<dbReference type="EMBL" id="NPBY01000026">
    <property type="protein sequence ID" value="PAD78072.1"/>
    <property type="molecule type" value="Genomic_DNA"/>
</dbReference>
<sequence length="123" mass="13749">MKLRFNEWDLGGKFIFIASGIALISLFFNWLDIGIATENGFAQGGVFFFLCFIYPLVQVLRDKPLNKLVGYILALLAVIFTAMFVNSKTVDFFGETVRGAGAGPYLFMVACGLLTFGIFRRRL</sequence>
<dbReference type="AlphaFoldDB" id="A0A268EY67"/>
<comment type="caution">
    <text evidence="3">The sequence shown here is derived from an EMBL/GenBank/DDBJ whole genome shotgun (WGS) entry which is preliminary data.</text>
</comment>
<name>A0A268EY67_9BACL</name>
<proteinExistence type="predicted"/>
<reference evidence="2 5" key="2">
    <citation type="submission" date="2019-11" db="EMBL/GenBank/DDBJ databases">
        <title>Draft genome sequences of five Paenibacillus species of dairy origin.</title>
        <authorList>
            <person name="Olajide A.M."/>
            <person name="Chen S."/>
            <person name="Lapointe G."/>
        </authorList>
    </citation>
    <scope>NUCLEOTIDE SEQUENCE [LARGE SCALE GENOMIC DNA]</scope>
    <source>
        <strain evidence="2 5">3CS1</strain>
    </source>
</reference>
<dbReference type="EMBL" id="WOAA01000002">
    <property type="protein sequence ID" value="MUG65338.1"/>
    <property type="molecule type" value="Genomic_DNA"/>
</dbReference>